<feature type="compositionally biased region" description="Low complexity" evidence="2">
    <location>
        <begin position="32"/>
        <end position="41"/>
    </location>
</feature>
<name>A0A1N7MJY9_9PROT</name>
<dbReference type="RefSeq" id="WP_245821428.1">
    <property type="nucleotide sequence ID" value="NZ_FTOA01000004.1"/>
</dbReference>
<reference evidence="3 4" key="1">
    <citation type="submission" date="2017-01" db="EMBL/GenBank/DDBJ databases">
        <authorList>
            <person name="Mah S.A."/>
            <person name="Swanson W.J."/>
            <person name="Moy G.W."/>
            <person name="Vacquier V.D."/>
        </authorList>
    </citation>
    <scope>NUCLEOTIDE SEQUENCE [LARGE SCALE GENOMIC DNA]</scope>
    <source>
        <strain evidence="3 4">DSM 11589</strain>
    </source>
</reference>
<gene>
    <name evidence="3" type="ORF">SAMN05421779_104181</name>
</gene>
<dbReference type="AlphaFoldDB" id="A0A1N7MJY9"/>
<sequence length="262" mass="29388">MDSPTGMPRKLFTAELQRRQRGSGDGGERHASSPSFSSGDSGQMMRELRSMKEELRSLDHLLRAHFEPADEVDEDAPQDDPILREYERQKQEVMILRTELRALANSIQETKREIAHLRSSHTQGDRLVVVAGELDAIVGSTEQATEGILDAAEKIDTIAHTLKAAGDDTYTTRLAEDLTEHVMVIFEHCNFQDITGQRTTKVVNTLKFIEDRIDKMISIWGQDSFAELIGEEDHSEDDARLLNGPQLGAAAISQDEIDRLFD</sequence>
<evidence type="ECO:0000256" key="1">
    <source>
        <dbReference type="SAM" id="Coils"/>
    </source>
</evidence>
<feature type="region of interest" description="Disordered" evidence="2">
    <location>
        <begin position="1"/>
        <end position="49"/>
    </location>
</feature>
<keyword evidence="4" id="KW-1185">Reference proteome</keyword>
<dbReference type="Proteomes" id="UP000185678">
    <property type="component" value="Unassembled WGS sequence"/>
</dbReference>
<evidence type="ECO:0000313" key="4">
    <source>
        <dbReference type="Proteomes" id="UP000185678"/>
    </source>
</evidence>
<accession>A0A1N7MJY9</accession>
<proteinExistence type="predicted"/>
<evidence type="ECO:0000256" key="2">
    <source>
        <dbReference type="SAM" id="MobiDB-lite"/>
    </source>
</evidence>
<dbReference type="Gene3D" id="1.10.287.500">
    <property type="entry name" value="Helix hairpin bin"/>
    <property type="match status" value="1"/>
</dbReference>
<evidence type="ECO:0000313" key="3">
    <source>
        <dbReference type="EMBL" id="SIS86484.1"/>
    </source>
</evidence>
<dbReference type="EMBL" id="FTOA01000004">
    <property type="protein sequence ID" value="SIS86484.1"/>
    <property type="molecule type" value="Genomic_DNA"/>
</dbReference>
<protein>
    <submittedName>
        <fullName evidence="3">Chemotaxis protein CheZ</fullName>
    </submittedName>
</protein>
<organism evidence="3 4">
    <name type="scientific">Insolitispirillum peregrinum</name>
    <dbReference type="NCBI Taxonomy" id="80876"/>
    <lineage>
        <taxon>Bacteria</taxon>
        <taxon>Pseudomonadati</taxon>
        <taxon>Pseudomonadota</taxon>
        <taxon>Alphaproteobacteria</taxon>
        <taxon>Rhodospirillales</taxon>
        <taxon>Novispirillaceae</taxon>
        <taxon>Insolitispirillum</taxon>
    </lineage>
</organism>
<dbReference type="SUPFAM" id="SSF75708">
    <property type="entry name" value="Chemotaxis phosphatase CheZ"/>
    <property type="match status" value="1"/>
</dbReference>
<keyword evidence="1" id="KW-0175">Coiled coil</keyword>
<dbReference type="STRING" id="80876.SAMN05421779_104181"/>
<feature type="coiled-coil region" evidence="1">
    <location>
        <begin position="83"/>
        <end position="120"/>
    </location>
</feature>